<comment type="caution">
    <text evidence="1">The sequence shown here is derived from an EMBL/GenBank/DDBJ whole genome shotgun (WGS) entry which is preliminary data.</text>
</comment>
<protein>
    <submittedName>
        <fullName evidence="1">Uncharacterized protein</fullName>
    </submittedName>
</protein>
<keyword evidence="2" id="KW-1185">Reference proteome</keyword>
<reference evidence="1 2" key="1">
    <citation type="journal article" date="2021" name="Hortic Res">
        <title>High-quality reference genome and annotation aids understanding of berry development for evergreen blueberry (Vaccinium darrowii).</title>
        <authorList>
            <person name="Yu J."/>
            <person name="Hulse-Kemp A.M."/>
            <person name="Babiker E."/>
            <person name="Staton M."/>
        </authorList>
    </citation>
    <scope>NUCLEOTIDE SEQUENCE [LARGE SCALE GENOMIC DNA]</scope>
    <source>
        <strain evidence="2">cv. NJ 8807/NJ 8810</strain>
        <tissue evidence="1">Young leaf</tissue>
    </source>
</reference>
<evidence type="ECO:0000313" key="2">
    <source>
        <dbReference type="Proteomes" id="UP000828048"/>
    </source>
</evidence>
<name>A0ACB7YIK9_9ERIC</name>
<evidence type="ECO:0000313" key="1">
    <source>
        <dbReference type="EMBL" id="KAH7853202.1"/>
    </source>
</evidence>
<sequence length="297" mass="34208">MSALKVLARSMALCTESLPEDKEAVGSWLTPEQIEFHCFNRILSAMSDHLYDVYHSTTTTTAKELWKTLEAEYGTVDAGIERFTVSNFNGYKMKDEKPVGDQIHEFQELLRGVEKKGTTFSEEFKVVEKKHRSSVDIGNEKTAKVNLVEIEKKDSSNNRNKYKAKGKIFKNNNKGKYHRQNHYNQVHNNDNNRKEKGAGKRSCFLCGRTNHVAKYCYYKKTNEHKPRYHIGQDRKGQRGNVNMVMEEKEIAESSFRYNPEINSTFEYQDWWLDSGANVHPQLPAHAVDCSSSSPVSH</sequence>
<gene>
    <name evidence="1" type="ORF">Vadar_034739</name>
</gene>
<dbReference type="EMBL" id="CM037158">
    <property type="protein sequence ID" value="KAH7853202.1"/>
    <property type="molecule type" value="Genomic_DNA"/>
</dbReference>
<organism evidence="1 2">
    <name type="scientific">Vaccinium darrowii</name>
    <dbReference type="NCBI Taxonomy" id="229202"/>
    <lineage>
        <taxon>Eukaryota</taxon>
        <taxon>Viridiplantae</taxon>
        <taxon>Streptophyta</taxon>
        <taxon>Embryophyta</taxon>
        <taxon>Tracheophyta</taxon>
        <taxon>Spermatophyta</taxon>
        <taxon>Magnoliopsida</taxon>
        <taxon>eudicotyledons</taxon>
        <taxon>Gunneridae</taxon>
        <taxon>Pentapetalae</taxon>
        <taxon>asterids</taxon>
        <taxon>Ericales</taxon>
        <taxon>Ericaceae</taxon>
        <taxon>Vaccinioideae</taxon>
        <taxon>Vaccinieae</taxon>
        <taxon>Vaccinium</taxon>
    </lineage>
</organism>
<accession>A0ACB7YIK9</accession>
<proteinExistence type="predicted"/>
<dbReference type="Proteomes" id="UP000828048">
    <property type="component" value="Chromosome 8"/>
</dbReference>